<dbReference type="STRING" id="1798507.A3A34_01850"/>
<evidence type="ECO:0008006" key="4">
    <source>
        <dbReference type="Google" id="ProtNLM"/>
    </source>
</evidence>
<name>A0A1F6EP16_9BACT</name>
<dbReference type="AlphaFoldDB" id="A0A1F6EP16"/>
<dbReference type="Proteomes" id="UP000178587">
    <property type="component" value="Unassembled WGS sequence"/>
</dbReference>
<organism evidence="2 3">
    <name type="scientific">Candidatus Kaiserbacteria bacterium RIFCSPLOWO2_01_FULL_50_24</name>
    <dbReference type="NCBI Taxonomy" id="1798507"/>
    <lineage>
        <taxon>Bacteria</taxon>
        <taxon>Candidatus Kaiseribacteriota</taxon>
    </lineage>
</organism>
<reference evidence="2 3" key="1">
    <citation type="journal article" date="2016" name="Nat. Commun.">
        <title>Thousands of microbial genomes shed light on interconnected biogeochemical processes in an aquifer system.</title>
        <authorList>
            <person name="Anantharaman K."/>
            <person name="Brown C.T."/>
            <person name="Hug L.A."/>
            <person name="Sharon I."/>
            <person name="Castelle C.J."/>
            <person name="Probst A.J."/>
            <person name="Thomas B.C."/>
            <person name="Singh A."/>
            <person name="Wilkins M.J."/>
            <person name="Karaoz U."/>
            <person name="Brodie E.L."/>
            <person name="Williams K.H."/>
            <person name="Hubbard S.S."/>
            <person name="Banfield J.F."/>
        </authorList>
    </citation>
    <scope>NUCLEOTIDE SEQUENCE [LARGE SCALE GENOMIC DNA]</scope>
</reference>
<proteinExistence type="predicted"/>
<sequence length="143" mass="16652">MKRGTKIIRKSYPARRRQRELRIEKGREGKRRGKENEQRLIDAYEAARHAKQLPTWLTVVRPATKTEDYHQKTDAVAITDVGPIHIQIKSSERACAAFMETGYGRYILCVVVHDNESPEDLVNRTLPKIAARRHARIQKRKPR</sequence>
<protein>
    <recommendedName>
        <fullName evidence="4">Protein NO VEIN C-terminal domain-containing protein</fullName>
    </recommendedName>
</protein>
<evidence type="ECO:0000313" key="2">
    <source>
        <dbReference type="EMBL" id="OGG75082.1"/>
    </source>
</evidence>
<dbReference type="EMBL" id="MFLU01000007">
    <property type="protein sequence ID" value="OGG75082.1"/>
    <property type="molecule type" value="Genomic_DNA"/>
</dbReference>
<accession>A0A1F6EP16</accession>
<feature type="region of interest" description="Disordered" evidence="1">
    <location>
        <begin position="1"/>
        <end position="35"/>
    </location>
</feature>
<comment type="caution">
    <text evidence="2">The sequence shown here is derived from an EMBL/GenBank/DDBJ whole genome shotgun (WGS) entry which is preliminary data.</text>
</comment>
<evidence type="ECO:0000256" key="1">
    <source>
        <dbReference type="SAM" id="MobiDB-lite"/>
    </source>
</evidence>
<evidence type="ECO:0000313" key="3">
    <source>
        <dbReference type="Proteomes" id="UP000178587"/>
    </source>
</evidence>
<gene>
    <name evidence="2" type="ORF">A3A34_01850</name>
</gene>
<feature type="compositionally biased region" description="Basic residues" evidence="1">
    <location>
        <begin position="1"/>
        <end position="19"/>
    </location>
</feature>